<evidence type="ECO:0000313" key="3">
    <source>
        <dbReference type="Proteomes" id="UP000654075"/>
    </source>
</evidence>
<feature type="compositionally biased region" description="Basic and acidic residues" evidence="1">
    <location>
        <begin position="139"/>
        <end position="149"/>
    </location>
</feature>
<feature type="non-terminal residue" evidence="2">
    <location>
        <position position="149"/>
    </location>
</feature>
<dbReference type="OrthoDB" id="416845at2759"/>
<keyword evidence="3" id="KW-1185">Reference proteome</keyword>
<dbReference type="AlphaFoldDB" id="A0A813D3D3"/>
<accession>A0A813D3D3</accession>
<dbReference type="Proteomes" id="UP000654075">
    <property type="component" value="Unassembled WGS sequence"/>
</dbReference>
<feature type="compositionally biased region" description="Basic residues" evidence="1">
    <location>
        <begin position="127"/>
        <end position="138"/>
    </location>
</feature>
<evidence type="ECO:0000256" key="1">
    <source>
        <dbReference type="SAM" id="MobiDB-lite"/>
    </source>
</evidence>
<protein>
    <submittedName>
        <fullName evidence="2">Uncharacterized protein</fullName>
    </submittedName>
</protein>
<dbReference type="EMBL" id="CAJNNV010000388">
    <property type="protein sequence ID" value="CAE8582422.1"/>
    <property type="molecule type" value="Genomic_DNA"/>
</dbReference>
<reference evidence="2" key="1">
    <citation type="submission" date="2021-02" db="EMBL/GenBank/DDBJ databases">
        <authorList>
            <person name="Dougan E. K."/>
            <person name="Rhodes N."/>
            <person name="Thang M."/>
            <person name="Chan C."/>
        </authorList>
    </citation>
    <scope>NUCLEOTIDE SEQUENCE</scope>
</reference>
<name>A0A813D3D3_POLGL</name>
<evidence type="ECO:0000313" key="2">
    <source>
        <dbReference type="EMBL" id="CAE8582422.1"/>
    </source>
</evidence>
<feature type="region of interest" description="Disordered" evidence="1">
    <location>
        <begin position="109"/>
        <end position="149"/>
    </location>
</feature>
<comment type="caution">
    <text evidence="2">The sequence shown here is derived from an EMBL/GenBank/DDBJ whole genome shotgun (WGS) entry which is preliminary data.</text>
</comment>
<sequence length="149" mass="16474">PSLGVAMRNRGPGKWRDWRWGQIVIPLYPLDVVPPTPDPAAVVLNPIKPLSEVAYQTISALQAKNFLPKLTDALGELVKQPDSPGGRFQEQRLRDCFKDTASALLEPEEMEKIFPSPVVPEPPSKSGSRRPSKSASRKPTKEVLVEPKD</sequence>
<organism evidence="2 3">
    <name type="scientific">Polarella glacialis</name>
    <name type="common">Dinoflagellate</name>
    <dbReference type="NCBI Taxonomy" id="89957"/>
    <lineage>
        <taxon>Eukaryota</taxon>
        <taxon>Sar</taxon>
        <taxon>Alveolata</taxon>
        <taxon>Dinophyceae</taxon>
        <taxon>Suessiales</taxon>
        <taxon>Suessiaceae</taxon>
        <taxon>Polarella</taxon>
    </lineage>
</organism>
<proteinExistence type="predicted"/>
<gene>
    <name evidence="2" type="ORF">PGLA1383_LOCUS1421</name>
</gene>